<comment type="caution">
    <text evidence="3">The sequence shown here is derived from an EMBL/GenBank/DDBJ whole genome shotgun (WGS) entry which is preliminary data.</text>
</comment>
<dbReference type="Proteomes" id="UP000245535">
    <property type="component" value="Unassembled WGS sequence"/>
</dbReference>
<feature type="domain" description="CAAX prenyl protease 2/Lysostaphin resistance protein A-like" evidence="2">
    <location>
        <begin position="144"/>
        <end position="241"/>
    </location>
</feature>
<feature type="transmembrane region" description="Helical" evidence="1">
    <location>
        <begin position="141"/>
        <end position="158"/>
    </location>
</feature>
<feature type="transmembrane region" description="Helical" evidence="1">
    <location>
        <begin position="267"/>
        <end position="284"/>
    </location>
</feature>
<protein>
    <recommendedName>
        <fullName evidence="2">CAAX prenyl protease 2/Lysostaphin resistance protein A-like domain-containing protein</fullName>
    </recommendedName>
</protein>
<dbReference type="AlphaFoldDB" id="A0A315ZDD8"/>
<dbReference type="PANTHER" id="PTHR39430">
    <property type="entry name" value="MEMBRANE-ASSOCIATED PROTEASE-RELATED"/>
    <property type="match status" value="1"/>
</dbReference>
<keyword evidence="1" id="KW-1133">Transmembrane helix</keyword>
<organism evidence="3 4">
    <name type="scientific">Sediminitomix flava</name>
    <dbReference type="NCBI Taxonomy" id="379075"/>
    <lineage>
        <taxon>Bacteria</taxon>
        <taxon>Pseudomonadati</taxon>
        <taxon>Bacteroidota</taxon>
        <taxon>Cytophagia</taxon>
        <taxon>Cytophagales</taxon>
        <taxon>Flammeovirgaceae</taxon>
        <taxon>Sediminitomix</taxon>
    </lineage>
</organism>
<evidence type="ECO:0000313" key="4">
    <source>
        <dbReference type="Proteomes" id="UP000245535"/>
    </source>
</evidence>
<keyword evidence="1" id="KW-0812">Transmembrane</keyword>
<dbReference type="Pfam" id="PF02517">
    <property type="entry name" value="Rce1-like"/>
    <property type="match status" value="1"/>
</dbReference>
<sequence>MFEKALIGKNNIWKYILVLFLVFVCTQVISGVLLFSTLGNEGIVALSNGNYEFLYAQGFSKNLIYALFLSPFVGGFFAFLGLIKWIQKKSFTSISTGASKFRWKRFMFGFDIWAVLWLCVFGLGLLAAPEDYTFQFDLQKFAILALISILFLPLQTGLEELLFRGYLLQGFQLLTKSKIASVLITSVLFALLHLANPEVEAFGFWLSMGTYLSLGLLFGLLTLKDDGLELAWGIHCANNLLVALLVSHKDAAFQTDALTLATNVEPVEGLISIVIMAIITYFACHKLLGWNKKKEAKETLAEV</sequence>
<feature type="transmembrane region" description="Helical" evidence="1">
    <location>
        <begin position="230"/>
        <end position="247"/>
    </location>
</feature>
<dbReference type="RefSeq" id="WP_109617792.1">
    <property type="nucleotide sequence ID" value="NZ_QGDO01000002.1"/>
</dbReference>
<reference evidence="3 4" key="1">
    <citation type="submission" date="2018-03" db="EMBL/GenBank/DDBJ databases">
        <title>Genomic Encyclopedia of Archaeal and Bacterial Type Strains, Phase II (KMG-II): from individual species to whole genera.</title>
        <authorList>
            <person name="Goeker M."/>
        </authorList>
    </citation>
    <scope>NUCLEOTIDE SEQUENCE [LARGE SCALE GENOMIC DNA]</scope>
    <source>
        <strain evidence="3 4">DSM 28229</strain>
    </source>
</reference>
<dbReference type="InterPro" id="IPR003675">
    <property type="entry name" value="Rce1/LyrA-like_dom"/>
</dbReference>
<keyword evidence="4" id="KW-1185">Reference proteome</keyword>
<dbReference type="GO" id="GO:0080120">
    <property type="term" value="P:CAAX-box protein maturation"/>
    <property type="evidence" value="ECO:0007669"/>
    <property type="project" value="UniProtKB-ARBA"/>
</dbReference>
<evidence type="ECO:0000256" key="1">
    <source>
        <dbReference type="SAM" id="Phobius"/>
    </source>
</evidence>
<dbReference type="OrthoDB" id="2806188at2"/>
<name>A0A315ZDD8_SEDFL</name>
<feature type="transmembrane region" description="Helical" evidence="1">
    <location>
        <begin position="106"/>
        <end position="129"/>
    </location>
</feature>
<proteinExistence type="predicted"/>
<gene>
    <name evidence="3" type="ORF">BC781_102889</name>
</gene>
<dbReference type="EMBL" id="QGDO01000002">
    <property type="protein sequence ID" value="PWJ43332.1"/>
    <property type="molecule type" value="Genomic_DNA"/>
</dbReference>
<evidence type="ECO:0000259" key="2">
    <source>
        <dbReference type="Pfam" id="PF02517"/>
    </source>
</evidence>
<feature type="transmembrane region" description="Helical" evidence="1">
    <location>
        <begin position="63"/>
        <end position="86"/>
    </location>
</feature>
<dbReference type="PANTHER" id="PTHR39430:SF1">
    <property type="entry name" value="PROTEASE"/>
    <property type="match status" value="1"/>
</dbReference>
<keyword evidence="1" id="KW-0472">Membrane</keyword>
<feature type="transmembrane region" description="Helical" evidence="1">
    <location>
        <begin position="202"/>
        <end position="223"/>
    </location>
</feature>
<dbReference type="GO" id="GO:0004175">
    <property type="term" value="F:endopeptidase activity"/>
    <property type="evidence" value="ECO:0007669"/>
    <property type="project" value="UniProtKB-ARBA"/>
</dbReference>
<accession>A0A315ZDD8</accession>
<evidence type="ECO:0000313" key="3">
    <source>
        <dbReference type="EMBL" id="PWJ43332.1"/>
    </source>
</evidence>
<feature type="transmembrane region" description="Helical" evidence="1">
    <location>
        <begin position="179"/>
        <end position="196"/>
    </location>
</feature>
<feature type="transmembrane region" description="Helical" evidence="1">
    <location>
        <begin position="12"/>
        <end position="35"/>
    </location>
</feature>